<keyword evidence="2 4" id="KW-0813">Transport</keyword>
<dbReference type="AlphaFoldDB" id="A0AAE1WQ27"/>
<evidence type="ECO:0000259" key="6">
    <source>
        <dbReference type="SMART" id="SM00499"/>
    </source>
</evidence>
<protein>
    <recommendedName>
        <fullName evidence="4">Non-specific lipid-transfer protein</fullName>
    </recommendedName>
</protein>
<evidence type="ECO:0000313" key="8">
    <source>
        <dbReference type="Proteomes" id="UP001289374"/>
    </source>
</evidence>
<dbReference type="PRINTS" id="PR00382">
    <property type="entry name" value="LIPIDTRNSFER"/>
</dbReference>
<evidence type="ECO:0000313" key="7">
    <source>
        <dbReference type="EMBL" id="KAK4397496.1"/>
    </source>
</evidence>
<comment type="function">
    <text evidence="4">Plant non-specific lipid-transfer proteins transfer phospholipids as well as galactolipids across membranes. May play a role in wax or cutin deposition in the cell walls of expanding epidermal cells and certain secretory tissues.</text>
</comment>
<dbReference type="InterPro" id="IPR000528">
    <property type="entry name" value="Plant_nsLTP"/>
</dbReference>
<feature type="signal peptide" evidence="5">
    <location>
        <begin position="1"/>
        <end position="26"/>
    </location>
</feature>
<sequence length="138" mass="14133">MAYSTAAIRLLATTLVVALLVAPSTAITCSDVIKDLQPCVNYLKSGSGAPPAACCAGASNLASSATTTADKQTACSCLKNAAKNISLKPELAKSLPGIVGSPSHLKSHPMLIAPRSVKLLDDEIVGCSRFYLMIVEAG</sequence>
<keyword evidence="5" id="KW-0732">Signal</keyword>
<dbReference type="SUPFAM" id="SSF47699">
    <property type="entry name" value="Bifunctional inhibitor/lipid-transfer protein/seed storage 2S albumin"/>
    <property type="match status" value="1"/>
</dbReference>
<evidence type="ECO:0000256" key="2">
    <source>
        <dbReference type="ARBA" id="ARBA00022448"/>
    </source>
</evidence>
<feature type="chain" id="PRO_5041919715" description="Non-specific lipid-transfer protein" evidence="5">
    <location>
        <begin position="27"/>
        <end position="138"/>
    </location>
</feature>
<accession>A0AAE1WQ27</accession>
<dbReference type="InterPro" id="IPR016140">
    <property type="entry name" value="Bifunc_inhib/LTP/seed_store"/>
</dbReference>
<dbReference type="EMBL" id="JACGWL010000008">
    <property type="protein sequence ID" value="KAK4397496.1"/>
    <property type="molecule type" value="Genomic_DNA"/>
</dbReference>
<organism evidence="7 8">
    <name type="scientific">Sesamum angolense</name>
    <dbReference type="NCBI Taxonomy" id="2727404"/>
    <lineage>
        <taxon>Eukaryota</taxon>
        <taxon>Viridiplantae</taxon>
        <taxon>Streptophyta</taxon>
        <taxon>Embryophyta</taxon>
        <taxon>Tracheophyta</taxon>
        <taxon>Spermatophyta</taxon>
        <taxon>Magnoliopsida</taxon>
        <taxon>eudicotyledons</taxon>
        <taxon>Gunneridae</taxon>
        <taxon>Pentapetalae</taxon>
        <taxon>asterids</taxon>
        <taxon>lamiids</taxon>
        <taxon>Lamiales</taxon>
        <taxon>Pedaliaceae</taxon>
        <taxon>Sesamum</taxon>
    </lineage>
</organism>
<name>A0AAE1WQ27_9LAMI</name>
<dbReference type="SMART" id="SM00499">
    <property type="entry name" value="AAI"/>
    <property type="match status" value="1"/>
</dbReference>
<dbReference type="Pfam" id="PF00234">
    <property type="entry name" value="Tryp_alpha_amyl"/>
    <property type="match status" value="1"/>
</dbReference>
<evidence type="ECO:0000256" key="3">
    <source>
        <dbReference type="ARBA" id="ARBA00023121"/>
    </source>
</evidence>
<evidence type="ECO:0000256" key="1">
    <source>
        <dbReference type="ARBA" id="ARBA00009748"/>
    </source>
</evidence>
<dbReference type="GO" id="GO:0008289">
    <property type="term" value="F:lipid binding"/>
    <property type="evidence" value="ECO:0007669"/>
    <property type="project" value="UniProtKB-KW"/>
</dbReference>
<reference evidence="7" key="2">
    <citation type="journal article" date="2024" name="Plant">
        <title>Genomic evolution and insights into agronomic trait innovations of Sesamum species.</title>
        <authorList>
            <person name="Miao H."/>
            <person name="Wang L."/>
            <person name="Qu L."/>
            <person name="Liu H."/>
            <person name="Sun Y."/>
            <person name="Le M."/>
            <person name="Wang Q."/>
            <person name="Wei S."/>
            <person name="Zheng Y."/>
            <person name="Lin W."/>
            <person name="Duan Y."/>
            <person name="Cao H."/>
            <person name="Xiong S."/>
            <person name="Wang X."/>
            <person name="Wei L."/>
            <person name="Li C."/>
            <person name="Ma Q."/>
            <person name="Ju M."/>
            <person name="Zhao R."/>
            <person name="Li G."/>
            <person name="Mu C."/>
            <person name="Tian Q."/>
            <person name="Mei H."/>
            <person name="Zhang T."/>
            <person name="Gao T."/>
            <person name="Zhang H."/>
        </authorList>
    </citation>
    <scope>NUCLEOTIDE SEQUENCE</scope>
    <source>
        <strain evidence="7">K16</strain>
    </source>
</reference>
<feature type="domain" description="Bifunctional inhibitor/plant lipid transfer protein/seed storage helical" evidence="6">
    <location>
        <begin position="29"/>
        <end position="127"/>
    </location>
</feature>
<dbReference type="Proteomes" id="UP001289374">
    <property type="component" value="Unassembled WGS sequence"/>
</dbReference>
<dbReference type="GO" id="GO:0006869">
    <property type="term" value="P:lipid transport"/>
    <property type="evidence" value="ECO:0007669"/>
    <property type="project" value="InterPro"/>
</dbReference>
<dbReference type="Gene3D" id="1.10.110.10">
    <property type="entry name" value="Plant lipid-transfer and hydrophobic proteins"/>
    <property type="match status" value="1"/>
</dbReference>
<comment type="similarity">
    <text evidence="1 4">Belongs to the plant LTP family.</text>
</comment>
<dbReference type="InterPro" id="IPR036312">
    <property type="entry name" value="Bifun_inhib/LTP/seed_sf"/>
</dbReference>
<proteinExistence type="inferred from homology"/>
<comment type="caution">
    <text evidence="7">The sequence shown here is derived from an EMBL/GenBank/DDBJ whole genome shotgun (WGS) entry which is preliminary data.</text>
</comment>
<dbReference type="PANTHER" id="PTHR33076">
    <property type="entry name" value="NON-SPECIFIC LIPID-TRANSFER PROTEIN 2-RELATED"/>
    <property type="match status" value="1"/>
</dbReference>
<evidence type="ECO:0000256" key="4">
    <source>
        <dbReference type="RuleBase" id="RU000628"/>
    </source>
</evidence>
<keyword evidence="3 4" id="KW-0446">Lipid-binding</keyword>
<reference evidence="7" key="1">
    <citation type="submission" date="2020-06" db="EMBL/GenBank/DDBJ databases">
        <authorList>
            <person name="Li T."/>
            <person name="Hu X."/>
            <person name="Zhang T."/>
            <person name="Song X."/>
            <person name="Zhang H."/>
            <person name="Dai N."/>
            <person name="Sheng W."/>
            <person name="Hou X."/>
            <person name="Wei L."/>
        </authorList>
    </citation>
    <scope>NUCLEOTIDE SEQUENCE</scope>
    <source>
        <strain evidence="7">K16</strain>
        <tissue evidence="7">Leaf</tissue>
    </source>
</reference>
<gene>
    <name evidence="7" type="ORF">Sango_1586200</name>
</gene>
<evidence type="ECO:0000256" key="5">
    <source>
        <dbReference type="SAM" id="SignalP"/>
    </source>
</evidence>
<keyword evidence="8" id="KW-1185">Reference proteome</keyword>